<dbReference type="CDD" id="cd00033">
    <property type="entry name" value="CCP"/>
    <property type="match status" value="27"/>
</dbReference>
<proteinExistence type="predicted"/>
<feature type="disulfide bond" evidence="5">
    <location>
        <begin position="718"/>
        <end position="745"/>
    </location>
</feature>
<feature type="domain" description="Sushi" evidence="7">
    <location>
        <begin position="229"/>
        <end position="287"/>
    </location>
</feature>
<feature type="disulfide bond" evidence="4">
    <location>
        <begin position="1624"/>
        <end position="1634"/>
    </location>
</feature>
<keyword evidence="2" id="KW-0677">Repeat</keyword>
<dbReference type="InterPro" id="IPR001190">
    <property type="entry name" value="SRCR"/>
</dbReference>
<feature type="disulfide bond" evidence="5">
    <location>
        <begin position="1408"/>
        <end position="1435"/>
    </location>
</feature>
<keyword evidence="3 4" id="KW-1015">Disulfide bond</keyword>
<keyword evidence="9" id="KW-1185">Reference proteome</keyword>
<dbReference type="Pfam" id="PF00530">
    <property type="entry name" value="SRCR"/>
    <property type="match status" value="3"/>
</dbReference>
<feature type="disulfide bond" evidence="5">
    <location>
        <begin position="258"/>
        <end position="285"/>
    </location>
</feature>
<feature type="domain" description="Sushi" evidence="7">
    <location>
        <begin position="574"/>
        <end position="630"/>
    </location>
</feature>
<evidence type="ECO:0000256" key="2">
    <source>
        <dbReference type="ARBA" id="ARBA00022737"/>
    </source>
</evidence>
<feature type="domain" description="Sushi" evidence="7">
    <location>
        <begin position="172"/>
        <end position="228"/>
    </location>
</feature>
<feature type="disulfide bond" evidence="5">
    <location>
        <begin position="373"/>
        <end position="400"/>
    </location>
</feature>
<feature type="domain" description="Sushi" evidence="7">
    <location>
        <begin position="402"/>
        <end position="458"/>
    </location>
</feature>
<evidence type="ECO:0000256" key="5">
    <source>
        <dbReference type="PROSITE-ProRule" id="PRU00302"/>
    </source>
</evidence>
<feature type="disulfide bond" evidence="4">
    <location>
        <begin position="1727"/>
        <end position="1737"/>
    </location>
</feature>
<dbReference type="PROSITE" id="PS50923">
    <property type="entry name" value="SUSHI"/>
    <property type="match status" value="27"/>
</dbReference>
<feature type="domain" description="SRCR" evidence="6">
    <location>
        <begin position="1555"/>
        <end position="1655"/>
    </location>
</feature>
<dbReference type="InterPro" id="IPR035976">
    <property type="entry name" value="Sushi/SCR/CCP_sf"/>
</dbReference>
<dbReference type="InterPro" id="IPR051277">
    <property type="entry name" value="SEZ6_CSMD_C4BPB_Regulators"/>
</dbReference>
<dbReference type="PROSITE" id="PS00420">
    <property type="entry name" value="SRCR_1"/>
    <property type="match status" value="3"/>
</dbReference>
<evidence type="ECO:0000256" key="3">
    <source>
        <dbReference type="ARBA" id="ARBA00023157"/>
    </source>
</evidence>
<dbReference type="SMART" id="SM00202">
    <property type="entry name" value="SR"/>
    <property type="match status" value="3"/>
</dbReference>
<dbReference type="SUPFAM" id="SSF57535">
    <property type="entry name" value="Complement control module/SCR domain"/>
    <property type="match status" value="27"/>
</dbReference>
<feature type="disulfide bond" evidence="5">
    <location>
        <begin position="488"/>
        <end position="515"/>
    </location>
</feature>
<feature type="domain" description="Sushi" evidence="7">
    <location>
        <begin position="689"/>
        <end position="745"/>
    </location>
</feature>
<feature type="domain" description="Sushi" evidence="7">
    <location>
        <begin position="1092"/>
        <end position="1148"/>
    </location>
</feature>
<feature type="disulfide bond" evidence="4">
    <location>
        <begin position="1799"/>
        <end position="1860"/>
    </location>
</feature>
<feature type="disulfide bond" evidence="5">
    <location>
        <begin position="603"/>
        <end position="630"/>
    </location>
</feature>
<dbReference type="InterPro" id="IPR036772">
    <property type="entry name" value="SRCR-like_dom_sf"/>
</dbReference>
<dbReference type="PROSITE" id="PS50287">
    <property type="entry name" value="SRCR_2"/>
    <property type="match status" value="3"/>
</dbReference>
<feature type="domain" description="Sushi" evidence="7">
    <location>
        <begin position="1494"/>
        <end position="1552"/>
    </location>
</feature>
<evidence type="ECO:0000256" key="1">
    <source>
        <dbReference type="ARBA" id="ARBA00022729"/>
    </source>
</evidence>
<feature type="disulfide bond" evidence="5">
    <location>
        <begin position="1293"/>
        <end position="1320"/>
    </location>
</feature>
<evidence type="ECO:0000259" key="7">
    <source>
        <dbReference type="PROSITE" id="PS50923"/>
    </source>
</evidence>
<feature type="disulfide bond" evidence="5">
    <location>
        <begin position="1178"/>
        <end position="1205"/>
    </location>
</feature>
<keyword evidence="1" id="KW-0732">Signal</keyword>
<accession>A0ABN8PM09</accession>
<feature type="disulfide bond" evidence="4">
    <location>
        <begin position="1696"/>
        <end position="1757"/>
    </location>
</feature>
<evidence type="ECO:0000313" key="8">
    <source>
        <dbReference type="EMBL" id="CAH3145912.1"/>
    </source>
</evidence>
<feature type="disulfide bond" evidence="4">
    <location>
        <begin position="1683"/>
        <end position="1747"/>
    </location>
</feature>
<dbReference type="EMBL" id="CALNXK010000077">
    <property type="protein sequence ID" value="CAH3145912.1"/>
    <property type="molecule type" value="Genomic_DNA"/>
</dbReference>
<feature type="non-terminal residue" evidence="8">
    <location>
        <position position="1"/>
    </location>
</feature>
<protein>
    <submittedName>
        <fullName evidence="8">Uncharacterized protein</fullName>
    </submittedName>
</protein>
<dbReference type="Proteomes" id="UP001159405">
    <property type="component" value="Unassembled WGS sequence"/>
</dbReference>
<dbReference type="InterPro" id="IPR000436">
    <property type="entry name" value="Sushi_SCR_CCP_dom"/>
</dbReference>
<dbReference type="Pfam" id="PF00084">
    <property type="entry name" value="Sushi"/>
    <property type="match status" value="27"/>
</dbReference>
<feature type="domain" description="Sushi" evidence="7">
    <location>
        <begin position="977"/>
        <end position="1033"/>
    </location>
</feature>
<feature type="disulfide bond" evidence="5">
    <location>
        <begin position="833"/>
        <end position="860"/>
    </location>
</feature>
<name>A0ABN8PM09_9CNID</name>
<feature type="domain" description="Sushi" evidence="7">
    <location>
        <begin position="747"/>
        <end position="803"/>
    </location>
</feature>
<feature type="disulfide bond" evidence="4">
    <location>
        <begin position="1593"/>
        <end position="1654"/>
    </location>
</feature>
<feature type="domain" description="Sushi" evidence="7">
    <location>
        <begin position="1379"/>
        <end position="1435"/>
    </location>
</feature>
<dbReference type="SMART" id="SM00032">
    <property type="entry name" value="CCP"/>
    <property type="match status" value="27"/>
</dbReference>
<feature type="domain" description="Sushi" evidence="7">
    <location>
        <begin position="1264"/>
        <end position="1320"/>
    </location>
</feature>
<feature type="domain" description="Sushi" evidence="7">
    <location>
        <begin position="1149"/>
        <end position="1205"/>
    </location>
</feature>
<evidence type="ECO:0000313" key="9">
    <source>
        <dbReference type="Proteomes" id="UP001159405"/>
    </source>
</evidence>
<feature type="domain" description="SRCR" evidence="6">
    <location>
        <begin position="1658"/>
        <end position="1758"/>
    </location>
</feature>
<sequence>ASCDPLQTLRNGKIHNIGNENGALVSFSCNEGFKLQGLRQMKCVQGKWNGSIPTCEGNCKNPEPFKNGSIIGEDYSSGSSIQYRCNVGYELLGSEIISCVKGTWNETTPECKPVECGDPGKPTNGKQIVKKGYVYGGSVKFVCDNNYTLVGTDLIYCQANRSWSSSLPRCLANCRPPDDINHGLKFGNNYTHGKTVRYFCNPGYALEGEAQLTCEDGRWNTDTPKCKTVECDDPSKPKNGEQIVKKGYVYGGSVKFVCDKNYTLVGTDVIYCQANRSWSSSVPRCLANCRSPGVLNHGLKIGNNYSHGKTVRYLCNLGYTLEGEAELSCVDGRWNTATPKCKAVECGDPGKPANGKQIVKKGYVYGGSVKFVCDKNYTLVGADVIYCQANRSWSSSVPRCLANCRSPGDLHHGLKIGNNYTHGKTVRYSCNLGYTLEGEAELTCVDGRWNTASPKCKAVECGNPGKPTNGKQIVGKGYVYGGSVKFVCEKNYTLVGTDVIYCQADRSWSSSVPRCLANCGSPGDINHGLKIGNNYKHGKTVRYSCDAGFTLEGEAEVTCEEGTWNTDTPKCKAVECGDPGKPTNGRQIVKKGYVYGGSVKFVCDKNYTLVGADVIYCQANRSWSSFVPRCLANCRSPGVLNHGLKIGNNYTHGKTVRYSCNLGYTLEGEAELSCVDGRWNTATPKCKAVECGDPGKPTNGKQIVGKGYVYGGSVKFVCDKNYTLVGTDVIYCQADRSWSSSVPRCLANCRSPGVLNHGLKIGNNYTHGKTVRYSCNLGYTLEGEAELSCVDGRWNTATPKCKAVECGDPGKPTNGKQIVGKGYVYGGSVKFVCDKNYTLVGTDVIYCQADRSWSSSVPRCLANCGSPGDINHGVKIGNNYKHGKTVRYSCDAGFTLEGEAEVTCEEGTWNTDTPKCKAVECGDPGKPTNGRQIVKKGYVYGGSVKFVCDKNHTLVGTDVIYCQANRSWSSFVPRCLANCRSPGVLNHGLKIGNNYTHGKTVRYSCNLGYTLEGEAELSCVDGRWNTATPKCKAVECGDPGKPANGKQIVKKGYVYGGSVKFVCDKNYTLVGTDVIYCQANRSWSSFVPRCLANCRSPGDLHHGLKIGNNYTHGKTVRYSCNLGYTLEGEAELTCVDGRWNTATPKCKAVECGDPGKPANGKQIVKKGYVYGGSVKFVCDKNYTLVGTDVIYCQANRSWSSFVPRCLANCRSPGVLNHGLKIGNNYTHGKTVRYSCNLGYTLEGEAELSCVDGRWNTATPKCKAVECGDPGKPANGKQIVKKGYVYGGSVKFVCDKNYTLVGTDVIYCQANRSWSSFVPRCLANCRSPGVLNHGLKIGNNYTHGKTVRYSCNLGYTLEGEAELSCVDGRWNTATPKCKAVECGDPGKPTNGRQIVKKGYVYGGSVKFVCEKNHTLVGTDVIYCEANRSWSSFVPRCLANCRSPGVLNHGLKIGNNYTHGKTVRYSCNLGYTLEGEAELSCVDGRWNTATPKCKAVECGDPGKPANGKQIVKKGYVYGGSVKFVCDKNYTLVGTDVIYCQANRSWSSFVPRCLVYTPRLIGGRWPGEGRVEIYYSGTWGTVCDDNWDENAARVVCRQLGYPSAVSAPNSARFGRGNGTIWLDDVQCQGNESSIVNCRHRPWGEHNCGHHEDASVICSTNLRLIGGSGPGEGRVEIYYRGTWGTVCDDNWDKNDARVVCRQLGYSSVVSAPHSARFGQGSGKIWLDDVQCQGNESSIVNCRHNRWGVHNCGHNRDASVICSTTLRLIGGSWPGEGRVEIYYSGRWGTVCDDNWDKNDARVVCRQLGYSFAVSAPHSAQFGQGSGKIWLDDVQCKGNESSIVSCRHYPWGVHNCGHDEDASVICSSKRDNK</sequence>
<feature type="disulfide bond" evidence="5">
    <location>
        <begin position="143"/>
        <end position="170"/>
    </location>
</feature>
<feature type="domain" description="Sushi" evidence="7">
    <location>
        <begin position="57"/>
        <end position="113"/>
    </location>
</feature>
<dbReference type="PRINTS" id="PR00258">
    <property type="entry name" value="SPERACTRCPTR"/>
</dbReference>
<feature type="domain" description="Sushi" evidence="7">
    <location>
        <begin position="804"/>
        <end position="860"/>
    </location>
</feature>
<feature type="domain" description="SRCR" evidence="6">
    <location>
        <begin position="1761"/>
        <end position="1861"/>
    </location>
</feature>
<feature type="domain" description="Sushi" evidence="7">
    <location>
        <begin position="1"/>
        <end position="56"/>
    </location>
</feature>
<dbReference type="PANTHER" id="PTHR45656">
    <property type="entry name" value="PROTEIN CBR-CLEC-78"/>
    <property type="match status" value="1"/>
</dbReference>
<dbReference type="SUPFAM" id="SSF56487">
    <property type="entry name" value="SRCR-like"/>
    <property type="match status" value="3"/>
</dbReference>
<feature type="disulfide bond" evidence="4">
    <location>
        <begin position="1830"/>
        <end position="1840"/>
    </location>
</feature>
<feature type="domain" description="Sushi" evidence="7">
    <location>
        <begin position="1207"/>
        <end position="1263"/>
    </location>
</feature>
<feature type="domain" description="Sushi" evidence="7">
    <location>
        <begin position="1034"/>
        <end position="1090"/>
    </location>
</feature>
<evidence type="ECO:0000259" key="6">
    <source>
        <dbReference type="PROSITE" id="PS50287"/>
    </source>
</evidence>
<organism evidence="8 9">
    <name type="scientific">Porites lobata</name>
    <dbReference type="NCBI Taxonomy" id="104759"/>
    <lineage>
        <taxon>Eukaryota</taxon>
        <taxon>Metazoa</taxon>
        <taxon>Cnidaria</taxon>
        <taxon>Anthozoa</taxon>
        <taxon>Hexacorallia</taxon>
        <taxon>Scleractinia</taxon>
        <taxon>Fungiina</taxon>
        <taxon>Poritidae</taxon>
        <taxon>Porites</taxon>
    </lineage>
</organism>
<feature type="domain" description="Sushi" evidence="7">
    <location>
        <begin position="459"/>
        <end position="515"/>
    </location>
</feature>
<feature type="domain" description="Sushi" evidence="7">
    <location>
        <begin position="1437"/>
        <end position="1493"/>
    </location>
</feature>
<comment type="caution">
    <text evidence="5">Lacks conserved residue(s) required for the propagation of feature annotation.</text>
</comment>
<reference evidence="8 9" key="1">
    <citation type="submission" date="2022-05" db="EMBL/GenBank/DDBJ databases">
        <authorList>
            <consortium name="Genoscope - CEA"/>
            <person name="William W."/>
        </authorList>
    </citation>
    <scope>NUCLEOTIDE SEQUENCE [LARGE SCALE GENOMIC DNA]</scope>
</reference>
<dbReference type="Gene3D" id="3.10.250.10">
    <property type="entry name" value="SRCR-like domain"/>
    <property type="match status" value="3"/>
</dbReference>
<feature type="domain" description="Sushi" evidence="7">
    <location>
        <begin position="288"/>
        <end position="343"/>
    </location>
</feature>
<evidence type="ECO:0000256" key="4">
    <source>
        <dbReference type="PROSITE-ProRule" id="PRU00196"/>
    </source>
</evidence>
<feature type="domain" description="Sushi" evidence="7">
    <location>
        <begin position="114"/>
        <end position="170"/>
    </location>
</feature>
<feature type="domain" description="Sushi" evidence="7">
    <location>
        <begin position="344"/>
        <end position="400"/>
    </location>
</feature>
<feature type="domain" description="Sushi" evidence="7">
    <location>
        <begin position="862"/>
        <end position="918"/>
    </location>
</feature>
<feature type="disulfide bond" evidence="5">
    <location>
        <begin position="1063"/>
        <end position="1090"/>
    </location>
</feature>
<dbReference type="PANTHER" id="PTHR45656:SF4">
    <property type="entry name" value="PROTEIN CBR-CLEC-78"/>
    <property type="match status" value="1"/>
</dbReference>
<feature type="disulfide bond" evidence="5">
    <location>
        <begin position="948"/>
        <end position="975"/>
    </location>
</feature>
<feature type="disulfide bond" evidence="4">
    <location>
        <begin position="1786"/>
        <end position="1850"/>
    </location>
</feature>
<gene>
    <name evidence="8" type="ORF">PLOB_00044818</name>
</gene>
<feature type="domain" description="Sushi" evidence="7">
    <location>
        <begin position="632"/>
        <end position="688"/>
    </location>
</feature>
<feature type="domain" description="Sushi" evidence="7">
    <location>
        <begin position="919"/>
        <end position="975"/>
    </location>
</feature>
<dbReference type="Gene3D" id="2.10.70.10">
    <property type="entry name" value="Complement Module, domain 1"/>
    <property type="match status" value="27"/>
</dbReference>
<feature type="domain" description="Sushi" evidence="7">
    <location>
        <begin position="1322"/>
        <end position="1378"/>
    </location>
</feature>
<keyword evidence="5" id="KW-0768">Sushi</keyword>
<comment type="caution">
    <text evidence="8">The sequence shown here is derived from an EMBL/GenBank/DDBJ whole genome shotgun (WGS) entry which is preliminary data.</text>
</comment>
<feature type="disulfide bond" evidence="5">
    <location>
        <begin position="1523"/>
        <end position="1550"/>
    </location>
</feature>
<feature type="domain" description="Sushi" evidence="7">
    <location>
        <begin position="517"/>
        <end position="573"/>
    </location>
</feature>
<feature type="disulfide bond" evidence="4">
    <location>
        <begin position="1580"/>
        <end position="1644"/>
    </location>
</feature>